<dbReference type="EMBL" id="MG670586">
    <property type="protein sequence ID" value="AUG84819.1"/>
    <property type="molecule type" value="Genomic_DNA"/>
</dbReference>
<evidence type="ECO:0000313" key="1">
    <source>
        <dbReference type="EMBL" id="AUG84819.1"/>
    </source>
</evidence>
<keyword evidence="2" id="KW-1185">Reference proteome</keyword>
<reference evidence="1 2" key="1">
    <citation type="submission" date="2017-12" db="EMBL/GenBank/DDBJ databases">
        <authorList>
            <person name="Tomczak R."/>
            <person name="Garlena R.A."/>
            <person name="Russell D.A."/>
            <person name="Pope W.H."/>
            <person name="Jacobs-Sera D."/>
            <person name="Hatfull G.F."/>
        </authorList>
    </citation>
    <scope>NUCLEOTIDE SEQUENCE [LARGE SCALE GENOMIC DNA]</scope>
</reference>
<dbReference type="KEGG" id="vg:40098820"/>
<organism evidence="1 2">
    <name type="scientific">Microbacterium phage Dismas</name>
    <dbReference type="NCBI Taxonomy" id="2065199"/>
    <lineage>
        <taxon>Viruses</taxon>
        <taxon>Duplodnaviria</taxon>
        <taxon>Heunggongvirae</taxon>
        <taxon>Uroviricota</taxon>
        <taxon>Caudoviricetes</taxon>
        <taxon>Dismasvirus</taxon>
        <taxon>Dismasvirus dismas</taxon>
    </lineage>
</organism>
<accession>A0A2H5BFQ5</accession>
<evidence type="ECO:0000313" key="2">
    <source>
        <dbReference type="Proteomes" id="UP000241261"/>
    </source>
</evidence>
<gene>
    <name evidence="1" type="primary">22</name>
    <name evidence="1" type="ORF">PBI_DISMAS_22</name>
</gene>
<dbReference type="Proteomes" id="UP000241261">
    <property type="component" value="Segment"/>
</dbReference>
<proteinExistence type="predicted"/>
<protein>
    <submittedName>
        <fullName evidence="1">Uncharacterized protein</fullName>
    </submittedName>
</protein>
<sequence>MEPIVIVALVTAAASVVGSAIVALSSRGKTRADAKSALDARIDARVSQQLTEAWARIDSQEEDARVAKREFKEAVRYIIRLRAHIESGKGAPAPQVPTGLVDYINTKE</sequence>
<name>A0A2H5BFQ5_9CAUD</name>
<dbReference type="RefSeq" id="YP_009622083.1">
    <property type="nucleotide sequence ID" value="NC_042099.1"/>
</dbReference>
<dbReference type="GeneID" id="40098820"/>